<name>A0A7I8D1C9_9FIRM</name>
<organism evidence="3 4">
    <name type="scientific">Solibaculum mannosilyticum</name>
    <dbReference type="NCBI Taxonomy" id="2780922"/>
    <lineage>
        <taxon>Bacteria</taxon>
        <taxon>Bacillati</taxon>
        <taxon>Bacillota</taxon>
        <taxon>Clostridia</taxon>
        <taxon>Eubacteriales</taxon>
        <taxon>Oscillospiraceae</taxon>
        <taxon>Solibaculum</taxon>
    </lineage>
</organism>
<dbReference type="SUPFAM" id="SSF47413">
    <property type="entry name" value="lambda repressor-like DNA-binding domains"/>
    <property type="match status" value="1"/>
</dbReference>
<dbReference type="SMART" id="SM00530">
    <property type="entry name" value="HTH_XRE"/>
    <property type="match status" value="1"/>
</dbReference>
<gene>
    <name evidence="3" type="ORF">C12CBH8_12470</name>
</gene>
<evidence type="ECO:0000256" key="1">
    <source>
        <dbReference type="ARBA" id="ARBA00023125"/>
    </source>
</evidence>
<dbReference type="PROSITE" id="PS50943">
    <property type="entry name" value="HTH_CROC1"/>
    <property type="match status" value="1"/>
</dbReference>
<dbReference type="EMBL" id="AP023321">
    <property type="protein sequence ID" value="BCI60608.1"/>
    <property type="molecule type" value="Genomic_DNA"/>
</dbReference>
<keyword evidence="4" id="KW-1185">Reference proteome</keyword>
<dbReference type="GO" id="GO:0003677">
    <property type="term" value="F:DNA binding"/>
    <property type="evidence" value="ECO:0007669"/>
    <property type="project" value="UniProtKB-KW"/>
</dbReference>
<dbReference type="Gene3D" id="1.10.260.40">
    <property type="entry name" value="lambda repressor-like DNA-binding domains"/>
    <property type="match status" value="1"/>
</dbReference>
<evidence type="ECO:0000313" key="3">
    <source>
        <dbReference type="EMBL" id="BCI60608.1"/>
    </source>
</evidence>
<protein>
    <recommendedName>
        <fullName evidence="2">HTH cro/C1-type domain-containing protein</fullName>
    </recommendedName>
</protein>
<dbReference type="AlphaFoldDB" id="A0A7I8D1C9"/>
<dbReference type="PANTHER" id="PTHR46797">
    <property type="entry name" value="HTH-TYPE TRANSCRIPTIONAL REGULATOR"/>
    <property type="match status" value="1"/>
</dbReference>
<dbReference type="GO" id="GO:0005829">
    <property type="term" value="C:cytosol"/>
    <property type="evidence" value="ECO:0007669"/>
    <property type="project" value="TreeGrafter"/>
</dbReference>
<reference evidence="4" key="1">
    <citation type="submission" date="2020-07" db="EMBL/GenBank/DDBJ databases">
        <title>Complete genome sequencing of Clostridia bacterium strain 12CBH8.</title>
        <authorList>
            <person name="Sakamoto M."/>
            <person name="Murakami T."/>
            <person name="Mori H."/>
        </authorList>
    </citation>
    <scope>NUCLEOTIDE SEQUENCE [LARGE SCALE GENOMIC DNA]</scope>
    <source>
        <strain evidence="4">12CBH8</strain>
    </source>
</reference>
<dbReference type="CDD" id="cd00093">
    <property type="entry name" value="HTH_XRE"/>
    <property type="match status" value="1"/>
</dbReference>
<dbReference type="PANTHER" id="PTHR46797:SF1">
    <property type="entry name" value="METHYLPHOSPHONATE SYNTHASE"/>
    <property type="match status" value="1"/>
</dbReference>
<sequence length="69" mass="7638">MSDQCIALIDTITEIRKSKGWTQKKLADECGYTQSVIARLESKKAEPQISTLIQIAAALGYTLEIVPQK</sequence>
<dbReference type="InterPro" id="IPR001387">
    <property type="entry name" value="Cro/C1-type_HTH"/>
</dbReference>
<dbReference type="Proteomes" id="UP000593890">
    <property type="component" value="Chromosome"/>
</dbReference>
<feature type="domain" description="HTH cro/C1-type" evidence="2">
    <location>
        <begin position="12"/>
        <end position="66"/>
    </location>
</feature>
<proteinExistence type="predicted"/>
<dbReference type="InterPro" id="IPR050807">
    <property type="entry name" value="TransReg_Diox_bact_type"/>
</dbReference>
<dbReference type="GO" id="GO:0003700">
    <property type="term" value="F:DNA-binding transcription factor activity"/>
    <property type="evidence" value="ECO:0007669"/>
    <property type="project" value="TreeGrafter"/>
</dbReference>
<dbReference type="InterPro" id="IPR010982">
    <property type="entry name" value="Lambda_DNA-bd_dom_sf"/>
</dbReference>
<dbReference type="KEGG" id="sman:C12CBH8_12470"/>
<dbReference type="Pfam" id="PF01381">
    <property type="entry name" value="HTH_3"/>
    <property type="match status" value="1"/>
</dbReference>
<keyword evidence="1" id="KW-0238">DNA-binding</keyword>
<evidence type="ECO:0000313" key="4">
    <source>
        <dbReference type="Proteomes" id="UP000593890"/>
    </source>
</evidence>
<evidence type="ECO:0000259" key="2">
    <source>
        <dbReference type="PROSITE" id="PS50943"/>
    </source>
</evidence>
<accession>A0A7I8D1C9</accession>
<dbReference type="RefSeq" id="WP_215532786.1">
    <property type="nucleotide sequence ID" value="NZ_AP023321.1"/>
</dbReference>